<dbReference type="STRING" id="94128.A0A2A3E1X1"/>
<dbReference type="EMBL" id="KZ288481">
    <property type="protein sequence ID" value="PBC25256.1"/>
    <property type="molecule type" value="Genomic_DNA"/>
</dbReference>
<organism evidence="8 9">
    <name type="scientific">Apis cerana cerana</name>
    <name type="common">Oriental honeybee</name>
    <dbReference type="NCBI Taxonomy" id="94128"/>
    <lineage>
        <taxon>Eukaryota</taxon>
        <taxon>Metazoa</taxon>
        <taxon>Ecdysozoa</taxon>
        <taxon>Arthropoda</taxon>
        <taxon>Hexapoda</taxon>
        <taxon>Insecta</taxon>
        <taxon>Pterygota</taxon>
        <taxon>Neoptera</taxon>
        <taxon>Endopterygota</taxon>
        <taxon>Hymenoptera</taxon>
        <taxon>Apocrita</taxon>
        <taxon>Aculeata</taxon>
        <taxon>Apoidea</taxon>
        <taxon>Anthophila</taxon>
        <taxon>Apidae</taxon>
        <taxon>Apis</taxon>
    </lineage>
</organism>
<dbReference type="Pfam" id="PF25403">
    <property type="entry name" value="zf-C2H2_ZFAND2"/>
    <property type="match status" value="1"/>
</dbReference>
<dbReference type="AlphaFoldDB" id="A0A2A3E1X1"/>
<dbReference type="InterPro" id="IPR057357">
    <property type="entry name" value="Znf-C2H2_ZFAND2A/B"/>
</dbReference>
<dbReference type="PANTHER" id="PTHR14677">
    <property type="entry name" value="ARSENITE INDUCUBLE RNA ASSOCIATED PROTEIN AIP-1-RELATED"/>
    <property type="match status" value="1"/>
</dbReference>
<dbReference type="SUPFAM" id="SSF118310">
    <property type="entry name" value="AN1-like Zinc finger"/>
    <property type="match status" value="2"/>
</dbReference>
<protein>
    <submittedName>
        <fullName evidence="8">AN1-type zinc finger protein</fullName>
    </submittedName>
</protein>
<evidence type="ECO:0000256" key="3">
    <source>
        <dbReference type="ARBA" id="ARBA00022771"/>
    </source>
</evidence>
<dbReference type="InterPro" id="IPR003903">
    <property type="entry name" value="UIM_dom"/>
</dbReference>
<keyword evidence="2" id="KW-0677">Repeat</keyword>
<evidence type="ECO:0000256" key="2">
    <source>
        <dbReference type="ARBA" id="ARBA00022737"/>
    </source>
</evidence>
<dbReference type="PROSITE" id="PS51039">
    <property type="entry name" value="ZF_AN1"/>
    <property type="match status" value="2"/>
</dbReference>
<dbReference type="GO" id="GO:0005783">
    <property type="term" value="C:endoplasmic reticulum"/>
    <property type="evidence" value="ECO:0007669"/>
    <property type="project" value="TreeGrafter"/>
</dbReference>
<keyword evidence="4" id="KW-0862">Zinc</keyword>
<evidence type="ECO:0000259" key="7">
    <source>
        <dbReference type="PROSITE" id="PS51039"/>
    </source>
</evidence>
<evidence type="ECO:0000256" key="1">
    <source>
        <dbReference type="ARBA" id="ARBA00022723"/>
    </source>
</evidence>
<dbReference type="FunFam" id="4.10.1110.10:FF:000003">
    <property type="entry name" value="AN1-type zinc finger protein 2B isoform X1"/>
    <property type="match status" value="1"/>
</dbReference>
<feature type="region of interest" description="Disordered" evidence="6">
    <location>
        <begin position="198"/>
        <end position="218"/>
    </location>
</feature>
<dbReference type="GO" id="GO:0045047">
    <property type="term" value="P:protein targeting to ER"/>
    <property type="evidence" value="ECO:0007669"/>
    <property type="project" value="TreeGrafter"/>
</dbReference>
<dbReference type="GO" id="GO:0043161">
    <property type="term" value="P:proteasome-mediated ubiquitin-dependent protein catabolic process"/>
    <property type="evidence" value="ECO:0007669"/>
    <property type="project" value="TreeGrafter"/>
</dbReference>
<dbReference type="Pfam" id="PF01428">
    <property type="entry name" value="zf-AN1"/>
    <property type="match status" value="2"/>
</dbReference>
<name>A0A2A3E1X1_APICC</name>
<dbReference type="InterPro" id="IPR035896">
    <property type="entry name" value="AN1-like_Znf"/>
</dbReference>
<dbReference type="OrthoDB" id="431929at2759"/>
<feature type="domain" description="AN1-type" evidence="7">
    <location>
        <begin position="104"/>
        <end position="152"/>
    </location>
</feature>
<evidence type="ECO:0000256" key="6">
    <source>
        <dbReference type="SAM" id="MobiDB-lite"/>
    </source>
</evidence>
<dbReference type="GO" id="GO:0008270">
    <property type="term" value="F:zinc ion binding"/>
    <property type="evidence" value="ECO:0007669"/>
    <property type="project" value="UniProtKB-KW"/>
</dbReference>
<gene>
    <name evidence="8" type="ORF">APICC_08372</name>
</gene>
<dbReference type="SMART" id="SM00154">
    <property type="entry name" value="ZnF_AN1"/>
    <property type="match status" value="2"/>
</dbReference>
<dbReference type="InterPro" id="IPR000058">
    <property type="entry name" value="Znf_AN1"/>
</dbReference>
<accession>A0A2A3E1X1</accession>
<dbReference type="Proteomes" id="UP000242457">
    <property type="component" value="Unassembled WGS sequence"/>
</dbReference>
<dbReference type="PROSITE" id="PS50330">
    <property type="entry name" value="UIM"/>
    <property type="match status" value="1"/>
</dbReference>
<keyword evidence="9" id="KW-1185">Reference proteome</keyword>
<keyword evidence="3 5" id="KW-0863">Zinc-finger</keyword>
<evidence type="ECO:0000256" key="4">
    <source>
        <dbReference type="ARBA" id="ARBA00022833"/>
    </source>
</evidence>
<evidence type="ECO:0000313" key="8">
    <source>
        <dbReference type="EMBL" id="PBC25256.1"/>
    </source>
</evidence>
<proteinExistence type="predicted"/>
<keyword evidence="1" id="KW-0479">Metal-binding</keyword>
<evidence type="ECO:0000256" key="5">
    <source>
        <dbReference type="PROSITE-ProRule" id="PRU00449"/>
    </source>
</evidence>
<dbReference type="Pfam" id="PF02809">
    <property type="entry name" value="UIM"/>
    <property type="match status" value="1"/>
</dbReference>
<feature type="domain" description="AN1-type" evidence="7">
    <location>
        <begin position="14"/>
        <end position="62"/>
    </location>
</feature>
<dbReference type="Gene3D" id="4.10.1110.10">
    <property type="entry name" value="AN1-like Zinc finger"/>
    <property type="match status" value="2"/>
</dbReference>
<evidence type="ECO:0000313" key="9">
    <source>
        <dbReference type="Proteomes" id="UP000242457"/>
    </source>
</evidence>
<sequence length="218" mass="24738">MALRLVFSSKMEFPNLGKHCSENNCNRLDFLPLKCDACSIIFCSEHISYNNHNCPSAYKKNIQVPVCPLCNVPIPIKRGDLPDIAVGQHIDNECQSDLKTSNQKIFCNRCSMKGCKIKEVIQVHCSDCGKNFCLKHRHPTDHACVGQKEMTRKKRLDVLENHVKLNRRNGEIFKNYQGSMSEDEALARALQASMQETNTNRQALEDAPSGNRDRCRLS</sequence>
<dbReference type="PANTHER" id="PTHR14677:SF20">
    <property type="entry name" value="ZINC FINGER AN1-TYPE CONTAINING 2A-RELATED"/>
    <property type="match status" value="1"/>
</dbReference>
<reference evidence="8 9" key="1">
    <citation type="submission" date="2014-07" db="EMBL/GenBank/DDBJ databases">
        <title>Genomic and transcriptomic analysis on Apis cerana provide comprehensive insights into honey bee biology.</title>
        <authorList>
            <person name="Diao Q."/>
            <person name="Sun L."/>
            <person name="Zheng H."/>
            <person name="Zheng H."/>
            <person name="Xu S."/>
            <person name="Wang S."/>
            <person name="Zeng Z."/>
            <person name="Hu F."/>
            <person name="Su S."/>
            <person name="Wu J."/>
        </authorList>
    </citation>
    <scope>NUCLEOTIDE SEQUENCE [LARGE SCALE GENOMIC DNA]</scope>
    <source>
        <tissue evidence="8">Pupae without intestine</tissue>
    </source>
</reference>